<comment type="caution">
    <text evidence="1">The sequence shown here is derived from an EMBL/GenBank/DDBJ whole genome shotgun (WGS) entry which is preliminary data.</text>
</comment>
<dbReference type="EMBL" id="CAJVQB010001610">
    <property type="protein sequence ID" value="CAG8543017.1"/>
    <property type="molecule type" value="Genomic_DNA"/>
</dbReference>
<proteinExistence type="predicted"/>
<name>A0ABN7U9K4_GIGMA</name>
<evidence type="ECO:0000313" key="2">
    <source>
        <dbReference type="Proteomes" id="UP000789901"/>
    </source>
</evidence>
<keyword evidence="2" id="KW-1185">Reference proteome</keyword>
<dbReference type="Proteomes" id="UP000789901">
    <property type="component" value="Unassembled WGS sequence"/>
</dbReference>
<reference evidence="1 2" key="1">
    <citation type="submission" date="2021-06" db="EMBL/GenBank/DDBJ databases">
        <authorList>
            <person name="Kallberg Y."/>
            <person name="Tangrot J."/>
            <person name="Rosling A."/>
        </authorList>
    </citation>
    <scope>NUCLEOTIDE SEQUENCE [LARGE SCALE GENOMIC DNA]</scope>
    <source>
        <strain evidence="1 2">120-4 pot B 10/14</strain>
    </source>
</reference>
<evidence type="ECO:0000313" key="1">
    <source>
        <dbReference type="EMBL" id="CAG8543017.1"/>
    </source>
</evidence>
<accession>A0ABN7U9K4</accession>
<feature type="non-terminal residue" evidence="1">
    <location>
        <position position="1"/>
    </location>
</feature>
<organism evidence="1 2">
    <name type="scientific">Gigaspora margarita</name>
    <dbReference type="NCBI Taxonomy" id="4874"/>
    <lineage>
        <taxon>Eukaryota</taxon>
        <taxon>Fungi</taxon>
        <taxon>Fungi incertae sedis</taxon>
        <taxon>Mucoromycota</taxon>
        <taxon>Glomeromycotina</taxon>
        <taxon>Glomeromycetes</taxon>
        <taxon>Diversisporales</taxon>
        <taxon>Gigasporaceae</taxon>
        <taxon>Gigaspora</taxon>
    </lineage>
</organism>
<sequence length="172" mass="20188">KIQNKLIQESLSKEITKESIINLQQSSIVIPIEDTKDIQETSNQKENRSVREAKIRTSEIVASTSYLQPGKIEKKEIKPKQIKLNSTRNLDQSNTALIDSTIKNHKDGNLDICEQNKMTTKCETKDFFENYFSKEGPDRHIFFEDWNYWYKPKLQIKSEWFNSLDSPIEDKE</sequence>
<gene>
    <name evidence="1" type="ORF">GMARGA_LOCUS4177</name>
</gene>
<protein>
    <submittedName>
        <fullName evidence="1">21501_t:CDS:1</fullName>
    </submittedName>
</protein>